<protein>
    <submittedName>
        <fullName evidence="1">Uncharacterized protein</fullName>
    </submittedName>
</protein>
<dbReference type="AlphaFoldDB" id="A0A0E9Q1E6"/>
<accession>A0A0E9Q1E6</accession>
<reference evidence="1" key="1">
    <citation type="submission" date="2014-11" db="EMBL/GenBank/DDBJ databases">
        <authorList>
            <person name="Amaro Gonzalez C."/>
        </authorList>
    </citation>
    <scope>NUCLEOTIDE SEQUENCE</scope>
</reference>
<name>A0A0E9Q1E6_ANGAN</name>
<organism evidence="1">
    <name type="scientific">Anguilla anguilla</name>
    <name type="common">European freshwater eel</name>
    <name type="synonym">Muraena anguilla</name>
    <dbReference type="NCBI Taxonomy" id="7936"/>
    <lineage>
        <taxon>Eukaryota</taxon>
        <taxon>Metazoa</taxon>
        <taxon>Chordata</taxon>
        <taxon>Craniata</taxon>
        <taxon>Vertebrata</taxon>
        <taxon>Euteleostomi</taxon>
        <taxon>Actinopterygii</taxon>
        <taxon>Neopterygii</taxon>
        <taxon>Teleostei</taxon>
        <taxon>Anguilliformes</taxon>
        <taxon>Anguillidae</taxon>
        <taxon>Anguilla</taxon>
    </lineage>
</organism>
<sequence length="42" mass="4838">MSILSARVSLFPKQPMPSVLPDSVWRHYFQRRNTLNPSHEGG</sequence>
<reference evidence="1" key="2">
    <citation type="journal article" date="2015" name="Fish Shellfish Immunol.">
        <title>Early steps in the European eel (Anguilla anguilla)-Vibrio vulnificus interaction in the gills: Role of the RtxA13 toxin.</title>
        <authorList>
            <person name="Callol A."/>
            <person name="Pajuelo D."/>
            <person name="Ebbesson L."/>
            <person name="Teles M."/>
            <person name="MacKenzie S."/>
            <person name="Amaro C."/>
        </authorList>
    </citation>
    <scope>NUCLEOTIDE SEQUENCE</scope>
</reference>
<dbReference type="EMBL" id="GBXM01098008">
    <property type="protein sequence ID" value="JAH10569.1"/>
    <property type="molecule type" value="Transcribed_RNA"/>
</dbReference>
<proteinExistence type="predicted"/>
<evidence type="ECO:0000313" key="1">
    <source>
        <dbReference type="EMBL" id="JAH10569.1"/>
    </source>
</evidence>